<feature type="transmembrane region" description="Helical" evidence="8">
    <location>
        <begin position="220"/>
        <end position="240"/>
    </location>
</feature>
<keyword evidence="3" id="KW-0328">Glycosyltransferase</keyword>
<keyword evidence="2" id="KW-1003">Cell membrane</keyword>
<dbReference type="AlphaFoldDB" id="A0A1J4XT22"/>
<dbReference type="GO" id="GO:0009103">
    <property type="term" value="P:lipopolysaccharide biosynthetic process"/>
    <property type="evidence" value="ECO:0007669"/>
    <property type="project" value="UniProtKB-ARBA"/>
</dbReference>
<protein>
    <recommendedName>
        <fullName evidence="9">Glycosyltransferase RgtA/B/C/D-like domain-containing protein</fullName>
    </recommendedName>
</protein>
<proteinExistence type="predicted"/>
<comment type="caution">
    <text evidence="10">The sequence shown here is derived from an EMBL/GenBank/DDBJ whole genome shotgun (WGS) entry which is preliminary data.</text>
</comment>
<evidence type="ECO:0000256" key="5">
    <source>
        <dbReference type="ARBA" id="ARBA00022692"/>
    </source>
</evidence>
<dbReference type="InterPro" id="IPR050297">
    <property type="entry name" value="LipidA_mod_glycosyltrf_83"/>
</dbReference>
<keyword evidence="5 8" id="KW-0812">Transmembrane</keyword>
<evidence type="ECO:0000259" key="9">
    <source>
        <dbReference type="Pfam" id="PF13231"/>
    </source>
</evidence>
<feature type="transmembrane region" description="Helical" evidence="8">
    <location>
        <begin position="88"/>
        <end position="107"/>
    </location>
</feature>
<dbReference type="EMBL" id="MNWX01000045">
    <property type="protein sequence ID" value="OIO64499.1"/>
    <property type="molecule type" value="Genomic_DNA"/>
</dbReference>
<organism evidence="10 11">
    <name type="scientific">Candidatus Wolfebacteria bacterium CG1_02_39_135</name>
    <dbReference type="NCBI Taxonomy" id="1805425"/>
    <lineage>
        <taxon>Bacteria</taxon>
        <taxon>Candidatus Wolfeibacteriota</taxon>
    </lineage>
</organism>
<accession>A0A1J4XT22</accession>
<sequence>MKKFLKTLRHPLTWIILLGFSLRFYGVKNFPVLHDEIMSILDGVNKTKESLAHFFYIASLENTLGVMPLYFWIERLFTDIIGQNNWGLRLFPLSMGILTIYLAYYVIKKRFNKNIAILSSFIVAFSDIFIWVTSKAQFFEVILVPLSFLIFFYLTSEDKNKFYWASLFFSLMLFTYFGKGVFLLFCFFLWYALCKIFDLSRFKTKWAEIISVAKKELLQFSSFFLIPLTWIISAHFFVFSKGPIQNVVGLGQIHSIWKILYLTTFGYGVQTKQFLVGSPRDAFLVFDNIHIWPVTGLLFVPFIFGLVILIYRAFCHWKEGNVLFKKDSYLLTFALVPFFFLIFRGIISERFHLLYFLPFVVISAMGLYYISYLFETNKNKILYPMLILVLGIYGAYISSWKNWYYFVFNWSLFYKLCGIIIFLIILYFLIGFFAKINKRIFVRSFIGAFLLSLLTINLFFGPLIWGKKAAWNPAADNKLAPAQDYYVEGDEESVINFAIEKNKPNICYKLPTGWEEICLNRFKSR</sequence>
<feature type="transmembrane region" description="Helical" evidence="8">
    <location>
        <begin position="381"/>
        <end position="400"/>
    </location>
</feature>
<evidence type="ECO:0000256" key="1">
    <source>
        <dbReference type="ARBA" id="ARBA00004651"/>
    </source>
</evidence>
<feature type="transmembrane region" description="Helical" evidence="8">
    <location>
        <begin position="445"/>
        <end position="465"/>
    </location>
</feature>
<name>A0A1J4XT22_9BACT</name>
<feature type="transmembrane region" description="Helical" evidence="8">
    <location>
        <begin position="138"/>
        <end position="155"/>
    </location>
</feature>
<dbReference type="InterPro" id="IPR038731">
    <property type="entry name" value="RgtA/B/C-like"/>
</dbReference>
<evidence type="ECO:0000313" key="11">
    <source>
        <dbReference type="Proteomes" id="UP000182693"/>
    </source>
</evidence>
<dbReference type="PANTHER" id="PTHR33908:SF11">
    <property type="entry name" value="MEMBRANE PROTEIN"/>
    <property type="match status" value="1"/>
</dbReference>
<evidence type="ECO:0000256" key="8">
    <source>
        <dbReference type="SAM" id="Phobius"/>
    </source>
</evidence>
<feature type="domain" description="Glycosyltransferase RgtA/B/C/D-like" evidence="9">
    <location>
        <begin position="68"/>
        <end position="209"/>
    </location>
</feature>
<keyword evidence="7 8" id="KW-0472">Membrane</keyword>
<dbReference type="GO" id="GO:0005886">
    <property type="term" value="C:plasma membrane"/>
    <property type="evidence" value="ECO:0007669"/>
    <property type="project" value="UniProtKB-SubCell"/>
</dbReference>
<feature type="transmembrane region" description="Helical" evidence="8">
    <location>
        <begin position="353"/>
        <end position="374"/>
    </location>
</feature>
<dbReference type="PANTHER" id="PTHR33908">
    <property type="entry name" value="MANNOSYLTRANSFERASE YKCB-RELATED"/>
    <property type="match status" value="1"/>
</dbReference>
<evidence type="ECO:0000256" key="2">
    <source>
        <dbReference type="ARBA" id="ARBA00022475"/>
    </source>
</evidence>
<dbReference type="Proteomes" id="UP000182693">
    <property type="component" value="Unassembled WGS sequence"/>
</dbReference>
<feature type="transmembrane region" description="Helical" evidence="8">
    <location>
        <begin position="412"/>
        <end position="433"/>
    </location>
</feature>
<feature type="transmembrane region" description="Helical" evidence="8">
    <location>
        <begin position="289"/>
        <end position="309"/>
    </location>
</feature>
<evidence type="ECO:0000256" key="7">
    <source>
        <dbReference type="ARBA" id="ARBA00023136"/>
    </source>
</evidence>
<feature type="transmembrane region" description="Helical" evidence="8">
    <location>
        <begin position="167"/>
        <end position="193"/>
    </location>
</feature>
<dbReference type="GO" id="GO:0016763">
    <property type="term" value="F:pentosyltransferase activity"/>
    <property type="evidence" value="ECO:0007669"/>
    <property type="project" value="TreeGrafter"/>
</dbReference>
<feature type="transmembrane region" description="Helical" evidence="8">
    <location>
        <begin position="54"/>
        <end position="73"/>
    </location>
</feature>
<reference evidence="10 11" key="1">
    <citation type="journal article" date="2016" name="Environ. Microbiol.">
        <title>Genomic resolution of a cold subsurface aquifer community provides metabolic insights for novel microbes adapted to high CO concentrations.</title>
        <authorList>
            <person name="Probst A.J."/>
            <person name="Castelle C.J."/>
            <person name="Singh A."/>
            <person name="Brown C.T."/>
            <person name="Anantharaman K."/>
            <person name="Sharon I."/>
            <person name="Hug L.A."/>
            <person name="Burstein D."/>
            <person name="Emerson J.B."/>
            <person name="Thomas B.C."/>
            <person name="Banfield J.F."/>
        </authorList>
    </citation>
    <scope>NUCLEOTIDE SEQUENCE [LARGE SCALE GENOMIC DNA]</scope>
    <source>
        <strain evidence="10">CG1_02_39_135</strain>
    </source>
</reference>
<dbReference type="Pfam" id="PF13231">
    <property type="entry name" value="PMT_2"/>
    <property type="match status" value="1"/>
</dbReference>
<feature type="transmembrane region" description="Helical" evidence="8">
    <location>
        <begin position="247"/>
        <end position="269"/>
    </location>
</feature>
<evidence type="ECO:0000256" key="3">
    <source>
        <dbReference type="ARBA" id="ARBA00022676"/>
    </source>
</evidence>
<keyword evidence="4" id="KW-0808">Transferase</keyword>
<keyword evidence="6 8" id="KW-1133">Transmembrane helix</keyword>
<evidence type="ECO:0000256" key="4">
    <source>
        <dbReference type="ARBA" id="ARBA00022679"/>
    </source>
</evidence>
<feature type="transmembrane region" description="Helical" evidence="8">
    <location>
        <begin position="114"/>
        <end position="132"/>
    </location>
</feature>
<feature type="transmembrane region" description="Helical" evidence="8">
    <location>
        <begin position="329"/>
        <end position="347"/>
    </location>
</feature>
<gene>
    <name evidence="10" type="ORF">AUJ30_02335</name>
</gene>
<evidence type="ECO:0000313" key="10">
    <source>
        <dbReference type="EMBL" id="OIO64499.1"/>
    </source>
</evidence>
<evidence type="ECO:0000256" key="6">
    <source>
        <dbReference type="ARBA" id="ARBA00022989"/>
    </source>
</evidence>
<comment type="subcellular location">
    <subcellularLocation>
        <location evidence="1">Cell membrane</location>
        <topology evidence="1">Multi-pass membrane protein</topology>
    </subcellularLocation>
</comment>